<gene>
    <name evidence="8" type="ORF">SAMN04488107_0962</name>
</gene>
<evidence type="ECO:0000313" key="8">
    <source>
        <dbReference type="EMBL" id="SNS03431.1"/>
    </source>
</evidence>
<name>A0A239B7A9_9ACTN</name>
<dbReference type="InterPro" id="IPR010290">
    <property type="entry name" value="TM_effector"/>
</dbReference>
<dbReference type="RefSeq" id="WP_089402772.1">
    <property type="nucleotide sequence ID" value="NZ_FZOH01000002.1"/>
</dbReference>
<dbReference type="Proteomes" id="UP000198386">
    <property type="component" value="Unassembled WGS sequence"/>
</dbReference>
<dbReference type="AlphaFoldDB" id="A0A239B7A9"/>
<proteinExistence type="predicted"/>
<comment type="subcellular location">
    <subcellularLocation>
        <location evidence="1">Cell membrane</location>
        <topology evidence="1">Multi-pass membrane protein</topology>
    </subcellularLocation>
</comment>
<evidence type="ECO:0000256" key="4">
    <source>
        <dbReference type="ARBA" id="ARBA00022692"/>
    </source>
</evidence>
<reference evidence="9" key="1">
    <citation type="submission" date="2017-06" db="EMBL/GenBank/DDBJ databases">
        <authorList>
            <person name="Varghese N."/>
            <person name="Submissions S."/>
        </authorList>
    </citation>
    <scope>NUCLEOTIDE SEQUENCE [LARGE SCALE GENOMIC DNA]</scope>
    <source>
        <strain evidence="9">DSM 45423</strain>
    </source>
</reference>
<keyword evidence="3" id="KW-1003">Cell membrane</keyword>
<feature type="transmembrane region" description="Helical" evidence="7">
    <location>
        <begin position="107"/>
        <end position="125"/>
    </location>
</feature>
<protein>
    <submittedName>
        <fullName evidence="8">Predicted arabinose efflux permease, MFS family</fullName>
    </submittedName>
</protein>
<evidence type="ECO:0000256" key="7">
    <source>
        <dbReference type="SAM" id="Phobius"/>
    </source>
</evidence>
<evidence type="ECO:0000256" key="2">
    <source>
        <dbReference type="ARBA" id="ARBA00022448"/>
    </source>
</evidence>
<dbReference type="PANTHER" id="PTHR23513:SF11">
    <property type="entry name" value="STAPHYLOFERRIN A TRANSPORTER"/>
    <property type="match status" value="1"/>
</dbReference>
<dbReference type="EMBL" id="FZOH01000002">
    <property type="protein sequence ID" value="SNS03431.1"/>
    <property type="molecule type" value="Genomic_DNA"/>
</dbReference>
<organism evidence="8 9">
    <name type="scientific">Geodermatophilus saharensis</name>
    <dbReference type="NCBI Taxonomy" id="1137994"/>
    <lineage>
        <taxon>Bacteria</taxon>
        <taxon>Bacillati</taxon>
        <taxon>Actinomycetota</taxon>
        <taxon>Actinomycetes</taxon>
        <taxon>Geodermatophilales</taxon>
        <taxon>Geodermatophilaceae</taxon>
        <taxon>Geodermatophilus</taxon>
    </lineage>
</organism>
<dbReference type="PANTHER" id="PTHR23513">
    <property type="entry name" value="INTEGRAL MEMBRANE EFFLUX PROTEIN-RELATED"/>
    <property type="match status" value="1"/>
</dbReference>
<feature type="transmembrane region" description="Helical" evidence="7">
    <location>
        <begin position="81"/>
        <end position="101"/>
    </location>
</feature>
<keyword evidence="9" id="KW-1185">Reference proteome</keyword>
<feature type="transmembrane region" description="Helical" evidence="7">
    <location>
        <begin position="223"/>
        <end position="243"/>
    </location>
</feature>
<keyword evidence="6 7" id="KW-0472">Membrane</keyword>
<feature type="transmembrane region" description="Helical" evidence="7">
    <location>
        <begin position="263"/>
        <end position="283"/>
    </location>
</feature>
<keyword evidence="5 7" id="KW-1133">Transmembrane helix</keyword>
<feature type="transmembrane region" description="Helical" evidence="7">
    <location>
        <begin position="350"/>
        <end position="369"/>
    </location>
</feature>
<dbReference type="CDD" id="cd06173">
    <property type="entry name" value="MFS_MefA_like"/>
    <property type="match status" value="1"/>
</dbReference>
<dbReference type="OrthoDB" id="69054at2"/>
<keyword evidence="4 7" id="KW-0812">Transmembrane</keyword>
<sequence length="439" mass="44049">MAGLPRALAPLRHRSYRLLAASMGLSLLAQGLWTVALVWQVVDLGGGPGALSLATALSAGGMLASTLLGGALADRVPQRRILLGVALLQTAAAGLVAVLSLTGTLALGPLAAASLAGGVATGLYYPAYSALVPGVVPPGDLLAANGLEGVVRPALAMAAGPAAGGLLVGAFSPGAALLATSLTSAAAAACVAALPTLPVRREELGAGLLADVREGVAYMVRTPWLLATLLFASLMVLVFIGPFEVLVPFAVRDQAGGGPSEHAWVLAAFGIGGAVGSAVVASFRLPRRYLTVMNLLWGAGCVPLVVFGWTSSLWVMIAAAAVLGAAFESATVIWGTLLQRRVPPALLGRVSSLDFFVSLAFMPLSMALAGPVSGVVGLTGTFLLAGLLPPVLGVVAVLAWRLHVDELAHPLDVPAEDPAVADPDEAVSGTVAALGPPRA</sequence>
<dbReference type="SUPFAM" id="SSF103473">
    <property type="entry name" value="MFS general substrate transporter"/>
    <property type="match status" value="1"/>
</dbReference>
<dbReference type="GO" id="GO:0005886">
    <property type="term" value="C:plasma membrane"/>
    <property type="evidence" value="ECO:0007669"/>
    <property type="project" value="UniProtKB-SubCell"/>
</dbReference>
<accession>A0A239B7A9</accession>
<feature type="transmembrane region" description="Helical" evidence="7">
    <location>
        <begin position="290"/>
        <end position="309"/>
    </location>
</feature>
<evidence type="ECO:0000256" key="6">
    <source>
        <dbReference type="ARBA" id="ARBA00023136"/>
    </source>
</evidence>
<evidence type="ECO:0000256" key="1">
    <source>
        <dbReference type="ARBA" id="ARBA00004651"/>
    </source>
</evidence>
<keyword evidence="2" id="KW-0813">Transport</keyword>
<dbReference type="Gene3D" id="1.20.1250.20">
    <property type="entry name" value="MFS general substrate transporter like domains"/>
    <property type="match status" value="1"/>
</dbReference>
<dbReference type="Pfam" id="PF05977">
    <property type="entry name" value="MFS_3"/>
    <property type="match status" value="1"/>
</dbReference>
<evidence type="ECO:0000256" key="3">
    <source>
        <dbReference type="ARBA" id="ARBA00022475"/>
    </source>
</evidence>
<evidence type="ECO:0000313" key="9">
    <source>
        <dbReference type="Proteomes" id="UP000198386"/>
    </source>
</evidence>
<feature type="transmembrane region" description="Helical" evidence="7">
    <location>
        <begin position="50"/>
        <end position="69"/>
    </location>
</feature>
<feature type="transmembrane region" description="Helical" evidence="7">
    <location>
        <begin position="315"/>
        <end position="338"/>
    </location>
</feature>
<feature type="transmembrane region" description="Helical" evidence="7">
    <location>
        <begin position="375"/>
        <end position="400"/>
    </location>
</feature>
<evidence type="ECO:0000256" key="5">
    <source>
        <dbReference type="ARBA" id="ARBA00022989"/>
    </source>
</evidence>
<dbReference type="InterPro" id="IPR036259">
    <property type="entry name" value="MFS_trans_sf"/>
</dbReference>